<name>A0AAI9C6Y1_STEMA</name>
<dbReference type="EMBL" id="ABLOJW010000059">
    <property type="protein sequence ID" value="EKT4095241.1"/>
    <property type="molecule type" value="Genomic_DNA"/>
</dbReference>
<evidence type="ECO:0008006" key="3">
    <source>
        <dbReference type="Google" id="ProtNLM"/>
    </source>
</evidence>
<evidence type="ECO:0000313" key="2">
    <source>
        <dbReference type="Proteomes" id="UP001218208"/>
    </source>
</evidence>
<feature type="non-terminal residue" evidence="1">
    <location>
        <position position="1"/>
    </location>
</feature>
<evidence type="ECO:0000313" key="1">
    <source>
        <dbReference type="EMBL" id="EKT4095241.1"/>
    </source>
</evidence>
<comment type="caution">
    <text evidence="1">The sequence shown here is derived from an EMBL/GenBank/DDBJ whole genome shotgun (WGS) entry which is preliminary data.</text>
</comment>
<dbReference type="Pfam" id="PF18886">
    <property type="entry name" value="DUF5649"/>
    <property type="match status" value="3"/>
</dbReference>
<accession>A0AAI9C6Y1</accession>
<dbReference type="Proteomes" id="UP001218208">
    <property type="component" value="Unassembled WGS sequence"/>
</dbReference>
<dbReference type="AlphaFoldDB" id="A0AAI9C6Y1"/>
<feature type="non-terminal residue" evidence="1">
    <location>
        <position position="326"/>
    </location>
</feature>
<gene>
    <name evidence="1" type="ORF">QEG23_004825</name>
</gene>
<proteinExistence type="predicted"/>
<sequence length="326" mass="31796">LAIGNNSQLTASTDIVLGGTGNQLGSALQVQGRDIALSSSTALDIQQLQAARDAVLAGNGVRLGTTSVQGTLQVNSTGAITQSAALQVAGNSRFQAGSDITLDQAGNRFDGSVALQGANVALGTSGGLLFDAVSVSGNLDARAGSAGVSQQAAVQVGGRSDIRTQGAIALDRADNRFTGAVGLDGKGVDLRAAGDLQIDRLNNAGQSDVRLHAGGGLQLPTSAIDAGTGNLTLLADGGVLQANALLAGNNVTLTGRDGVRLGGDLRSGGSLTLSSSNADIVQIAAPNGVGGSVQAAGAVQVNAGNGRIALGNAGNRFGGALNLSGG</sequence>
<dbReference type="InterPro" id="IPR043709">
    <property type="entry name" value="DUF5649"/>
</dbReference>
<protein>
    <recommendedName>
        <fullName evidence="3">Hemagglutinin</fullName>
    </recommendedName>
</protein>
<organism evidence="1 2">
    <name type="scientific">Stenotrophomonas maltophilia</name>
    <name type="common">Pseudomonas maltophilia</name>
    <name type="synonym">Xanthomonas maltophilia</name>
    <dbReference type="NCBI Taxonomy" id="40324"/>
    <lineage>
        <taxon>Bacteria</taxon>
        <taxon>Pseudomonadati</taxon>
        <taxon>Pseudomonadota</taxon>
        <taxon>Gammaproteobacteria</taxon>
        <taxon>Lysobacterales</taxon>
        <taxon>Lysobacteraceae</taxon>
        <taxon>Stenotrophomonas</taxon>
        <taxon>Stenotrophomonas maltophilia group</taxon>
    </lineage>
</organism>
<reference evidence="1" key="1">
    <citation type="submission" date="2022-07" db="EMBL/GenBank/DDBJ databases">
        <authorList>
            <consortium name="DAFM: The Division of Animal and Food Microbiology"/>
        </authorList>
    </citation>
    <scope>NUCLEOTIDE SEQUENCE</scope>
    <source>
        <strain evidence="1">19MO01SH01-2</strain>
    </source>
</reference>